<dbReference type="PANTHER" id="PTHR30509:SF9">
    <property type="entry name" value="MULTIDRUG RESISTANCE PROTEIN MDTO"/>
    <property type="match status" value="1"/>
</dbReference>
<dbReference type="GO" id="GO:0005886">
    <property type="term" value="C:plasma membrane"/>
    <property type="evidence" value="ECO:0007669"/>
    <property type="project" value="UniProtKB-SubCell"/>
</dbReference>
<dbReference type="AlphaFoldDB" id="A0A2S8AGM4"/>
<dbReference type="Proteomes" id="UP000238042">
    <property type="component" value="Unassembled WGS sequence"/>
</dbReference>
<proteinExistence type="inferred from homology"/>
<comment type="caution">
    <text evidence="10">The sequence shown here is derived from an EMBL/GenBank/DDBJ whole genome shotgun (WGS) entry which is preliminary data.</text>
</comment>
<evidence type="ECO:0000259" key="8">
    <source>
        <dbReference type="Pfam" id="PF12805"/>
    </source>
</evidence>
<dbReference type="Pfam" id="PF12805">
    <property type="entry name" value="FUSC-like"/>
    <property type="match status" value="1"/>
</dbReference>
<keyword evidence="5 7" id="KW-0472">Membrane</keyword>
<feature type="transmembrane region" description="Helical" evidence="7">
    <location>
        <begin position="12"/>
        <end position="29"/>
    </location>
</feature>
<name>A0A2S8AGM4_9FLAO</name>
<dbReference type="PANTHER" id="PTHR30509">
    <property type="entry name" value="P-HYDROXYBENZOIC ACID EFFLUX PUMP SUBUNIT-RELATED"/>
    <property type="match status" value="1"/>
</dbReference>
<evidence type="ECO:0000256" key="3">
    <source>
        <dbReference type="ARBA" id="ARBA00022692"/>
    </source>
</evidence>
<feature type="transmembrane region" description="Helical" evidence="7">
    <location>
        <begin position="145"/>
        <end position="164"/>
    </location>
</feature>
<evidence type="ECO:0000259" key="9">
    <source>
        <dbReference type="Pfam" id="PF13515"/>
    </source>
</evidence>
<evidence type="ECO:0000256" key="1">
    <source>
        <dbReference type="ARBA" id="ARBA00004651"/>
    </source>
</evidence>
<keyword evidence="11" id="KW-1185">Reference proteome</keyword>
<comment type="similarity">
    <text evidence="6">Belongs to the YccS/YhfK family.</text>
</comment>
<dbReference type="EMBL" id="PSZM01000001">
    <property type="protein sequence ID" value="PQL95448.1"/>
    <property type="molecule type" value="Genomic_DNA"/>
</dbReference>
<feature type="domain" description="Integral membrane bound transporter" evidence="9">
    <location>
        <begin position="416"/>
        <end position="542"/>
    </location>
</feature>
<keyword evidence="3 7" id="KW-0812">Transmembrane</keyword>
<feature type="transmembrane region" description="Helical" evidence="7">
    <location>
        <begin position="525"/>
        <end position="547"/>
    </location>
</feature>
<evidence type="ECO:0000256" key="2">
    <source>
        <dbReference type="ARBA" id="ARBA00022475"/>
    </source>
</evidence>
<dbReference type="Pfam" id="PF13515">
    <property type="entry name" value="FUSC_2"/>
    <property type="match status" value="1"/>
</dbReference>
<feature type="transmembrane region" description="Helical" evidence="7">
    <location>
        <begin position="415"/>
        <end position="440"/>
    </location>
</feature>
<sequence>MSKRFQNIFSESTYFVFSFYFSRGLRIAFAMVTPILVSMFFNQLSIGILTSSGALVAGIGDNPGTIKIKFYTQSVAAIFYFLVVFISQLLLPYTIAFGLWATFCGFFFSMFFIYGSRAVSVGTSALLCLVYACGFENPSLGVNTLFFMLGVIYYGIVSLGLWRIQPFRVAEQKISENIKYLSEYTGLMKSYYLEKAAPNPPKKNKFEDIQSRLFDKQEKIHSSQEDIRENLFKLRINAKSFSAKGRRMALIFSALIDLYEHLISLNLHDPKLISSLENSNLKTDFCSQLDNMQDILNGISWSINLHKKVTVLIDSSILSNFKNQIIYFENTNIPSGIDLHVLKHIRLIFKTFYRQAKIIKSLVNGEFEKDKSAYEDLDLKKFTQKYNYSFSSFKANLNLRSNIFKYALRMSLSILLAYIACALLQINYFCWVFLTIILILKPVYGNTKNFAIDRLKGTLTGGIITLLVLLITQNPYIITLVITISIIGAYSFIPINYKVGVAFVTIFVILLLFLDHHNGNNWTNIYHRIGGTTIAIIIAFIISFSFLPTWEFKVLPMLIGKLLKYNLKYFQKISNNLLNEHKFSDTEIKLSRKDVLLGTSNLSSAFQRVISEPKLSKNYKSDIYNLITLINLLSTRISSLRTYSSQVIDVSGDDKIIIKNIEEILYNCIAVISQNSNVIITDLSLKENDFSNYNESLFSYQLKEIHSLILQIYNYIIKLQEFEEWKISNKYIS</sequence>
<evidence type="ECO:0000256" key="7">
    <source>
        <dbReference type="SAM" id="Phobius"/>
    </source>
</evidence>
<evidence type="ECO:0000256" key="5">
    <source>
        <dbReference type="ARBA" id="ARBA00023136"/>
    </source>
</evidence>
<accession>A0A2S8AGM4</accession>
<keyword evidence="4 7" id="KW-1133">Transmembrane helix</keyword>
<evidence type="ECO:0000313" key="11">
    <source>
        <dbReference type="Proteomes" id="UP000238042"/>
    </source>
</evidence>
<evidence type="ECO:0000313" key="10">
    <source>
        <dbReference type="EMBL" id="PQL95448.1"/>
    </source>
</evidence>
<feature type="transmembrane region" description="Helical" evidence="7">
    <location>
        <begin position="460"/>
        <end position="488"/>
    </location>
</feature>
<evidence type="ECO:0000256" key="4">
    <source>
        <dbReference type="ARBA" id="ARBA00022989"/>
    </source>
</evidence>
<dbReference type="InterPro" id="IPR032692">
    <property type="entry name" value="YccS_N"/>
</dbReference>
<evidence type="ECO:0000256" key="6">
    <source>
        <dbReference type="ARBA" id="ARBA00043993"/>
    </source>
</evidence>
<feature type="domain" description="Integral membrane protein YccS N-terminal" evidence="8">
    <location>
        <begin position="78"/>
        <end position="314"/>
    </location>
</feature>
<comment type="subcellular location">
    <subcellularLocation>
        <location evidence="1">Cell membrane</location>
        <topology evidence="1">Multi-pass membrane protein</topology>
    </subcellularLocation>
</comment>
<dbReference type="InterPro" id="IPR049453">
    <property type="entry name" value="Memb_transporter_dom"/>
</dbReference>
<feature type="transmembrane region" description="Helical" evidence="7">
    <location>
        <begin position="35"/>
        <end position="58"/>
    </location>
</feature>
<feature type="transmembrane region" description="Helical" evidence="7">
    <location>
        <begin position="70"/>
        <end position="91"/>
    </location>
</feature>
<keyword evidence="2" id="KW-1003">Cell membrane</keyword>
<gene>
    <name evidence="10" type="ORF">C4S77_01235</name>
</gene>
<reference evidence="10 11" key="1">
    <citation type="submission" date="2018-02" db="EMBL/GenBank/DDBJ databases">
        <title>Genome sequences of Apibacter spp., gut symbionts of Asian honey bees.</title>
        <authorList>
            <person name="Kwong W.K."/>
            <person name="Steele M.I."/>
            <person name="Moran N.A."/>
        </authorList>
    </citation>
    <scope>NUCLEOTIDE SEQUENCE [LARGE SCALE GENOMIC DNA]</scope>
    <source>
        <strain evidence="11">wkB301</strain>
    </source>
</reference>
<dbReference type="OrthoDB" id="8670769at2"/>
<feature type="transmembrane region" description="Helical" evidence="7">
    <location>
        <begin position="495"/>
        <end position="513"/>
    </location>
</feature>
<organism evidence="10 11">
    <name type="scientific">Apibacter adventoris</name>
    <dbReference type="NCBI Taxonomy" id="1679466"/>
    <lineage>
        <taxon>Bacteria</taxon>
        <taxon>Pseudomonadati</taxon>
        <taxon>Bacteroidota</taxon>
        <taxon>Flavobacteriia</taxon>
        <taxon>Flavobacteriales</taxon>
        <taxon>Weeksellaceae</taxon>
        <taxon>Apibacter</taxon>
    </lineage>
</organism>
<feature type="transmembrane region" description="Helical" evidence="7">
    <location>
        <begin position="121"/>
        <end position="139"/>
    </location>
</feature>
<dbReference type="RefSeq" id="WP_105245461.1">
    <property type="nucleotide sequence ID" value="NZ_PSZM01000001.1"/>
</dbReference>
<protein>
    <submittedName>
        <fullName evidence="10">Uncharacterized protein</fullName>
    </submittedName>
</protein>